<feature type="compositionally biased region" description="Polar residues" evidence="1">
    <location>
        <begin position="639"/>
        <end position="649"/>
    </location>
</feature>
<feature type="region of interest" description="Disordered" evidence="1">
    <location>
        <begin position="548"/>
        <end position="684"/>
    </location>
</feature>
<keyword evidence="2" id="KW-0732">Signal</keyword>
<feature type="region of interest" description="Disordered" evidence="1">
    <location>
        <begin position="421"/>
        <end position="530"/>
    </location>
</feature>
<feature type="compositionally biased region" description="Low complexity" evidence="1">
    <location>
        <begin position="351"/>
        <end position="384"/>
    </location>
</feature>
<feature type="compositionally biased region" description="Low complexity" evidence="1">
    <location>
        <begin position="437"/>
        <end position="467"/>
    </location>
</feature>
<feature type="compositionally biased region" description="Polar residues" evidence="1">
    <location>
        <begin position="497"/>
        <end position="511"/>
    </location>
</feature>
<feature type="compositionally biased region" description="Low complexity" evidence="1">
    <location>
        <begin position="477"/>
        <end position="496"/>
    </location>
</feature>
<feature type="compositionally biased region" description="Low complexity" evidence="1">
    <location>
        <begin position="196"/>
        <end position="299"/>
    </location>
</feature>
<reference evidence="3 4" key="1">
    <citation type="submission" date="2016-07" db="EMBL/GenBank/DDBJ databases">
        <title>Pervasive Adenine N6-methylation of Active Genes in Fungi.</title>
        <authorList>
            <consortium name="DOE Joint Genome Institute"/>
            <person name="Mondo S.J."/>
            <person name="Dannebaum R.O."/>
            <person name="Kuo R.C."/>
            <person name="Labutti K."/>
            <person name="Haridas S."/>
            <person name="Kuo A."/>
            <person name="Salamov A."/>
            <person name="Ahrendt S.R."/>
            <person name="Lipzen A."/>
            <person name="Sullivan W."/>
            <person name="Andreopoulos W.B."/>
            <person name="Clum A."/>
            <person name="Lindquist E."/>
            <person name="Daum C."/>
            <person name="Ramamoorthy G.K."/>
            <person name="Gryganskyi A."/>
            <person name="Culley D."/>
            <person name="Magnuson J.K."/>
            <person name="James T.Y."/>
            <person name="O'Malley M.A."/>
            <person name="Stajich J.E."/>
            <person name="Spatafora J.W."/>
            <person name="Visel A."/>
            <person name="Grigoriev I.V."/>
        </authorList>
    </citation>
    <scope>NUCLEOTIDE SEQUENCE [LARGE SCALE GENOMIC DNA]</scope>
    <source>
        <strain evidence="3 4">68-887.2</strain>
    </source>
</reference>
<protein>
    <submittedName>
        <fullName evidence="3">Uncharacterized protein</fullName>
    </submittedName>
</protein>
<name>A0A1Y2BIR1_9TREE</name>
<feature type="signal peptide" evidence="2">
    <location>
        <begin position="1"/>
        <end position="17"/>
    </location>
</feature>
<evidence type="ECO:0000256" key="1">
    <source>
        <dbReference type="SAM" id="MobiDB-lite"/>
    </source>
</evidence>
<evidence type="ECO:0000313" key="3">
    <source>
        <dbReference type="EMBL" id="ORY34681.1"/>
    </source>
</evidence>
<proteinExistence type="predicted"/>
<feature type="region of interest" description="Disordered" evidence="1">
    <location>
        <begin position="196"/>
        <end position="306"/>
    </location>
</feature>
<feature type="compositionally biased region" description="Basic and acidic residues" evidence="1">
    <location>
        <begin position="587"/>
        <end position="600"/>
    </location>
</feature>
<feature type="compositionally biased region" description="Polar residues" evidence="1">
    <location>
        <begin position="567"/>
        <end position="586"/>
    </location>
</feature>
<dbReference type="InParanoid" id="A0A1Y2BIR1"/>
<evidence type="ECO:0000256" key="2">
    <source>
        <dbReference type="SAM" id="SignalP"/>
    </source>
</evidence>
<dbReference type="EMBL" id="MCFC01000002">
    <property type="protein sequence ID" value="ORY34681.1"/>
    <property type="molecule type" value="Genomic_DNA"/>
</dbReference>
<feature type="chain" id="PRO_5012508322" evidence="2">
    <location>
        <begin position="18"/>
        <end position="684"/>
    </location>
</feature>
<gene>
    <name evidence="3" type="ORF">BCR39DRAFT_556195</name>
</gene>
<keyword evidence="4" id="KW-1185">Reference proteome</keyword>
<accession>A0A1Y2BIR1</accession>
<dbReference type="STRING" id="71784.A0A1Y2BIR1"/>
<dbReference type="Proteomes" id="UP000193986">
    <property type="component" value="Unassembled WGS sequence"/>
</dbReference>
<dbReference type="AlphaFoldDB" id="A0A1Y2BIR1"/>
<feature type="compositionally biased region" description="Polar residues" evidence="1">
    <location>
        <begin position="657"/>
        <end position="668"/>
    </location>
</feature>
<feature type="region of interest" description="Disordered" evidence="1">
    <location>
        <begin position="351"/>
        <end position="404"/>
    </location>
</feature>
<feature type="compositionally biased region" description="Polar residues" evidence="1">
    <location>
        <begin position="548"/>
        <end position="560"/>
    </location>
</feature>
<evidence type="ECO:0000313" key="4">
    <source>
        <dbReference type="Proteomes" id="UP000193986"/>
    </source>
</evidence>
<feature type="compositionally biased region" description="Polar residues" evidence="1">
    <location>
        <begin position="385"/>
        <end position="404"/>
    </location>
</feature>
<feature type="compositionally biased region" description="Low complexity" evidence="1">
    <location>
        <begin position="628"/>
        <end position="638"/>
    </location>
</feature>
<sequence>MITHFLVVFLFVSTALAQSSGTITISATPPSDNTPNSGCIVLAQVASLNGPTTLTASKPICPNTATIPSPDGGVVLDWPLTSGGDGSASSIAIYGQITSDSGSSPATAQAGCVMTLSQMQAMYLLGRTLEWAKTEPNELYDDTAGGVLLDPTTYQPIMCGANANLLPAGLKLPDPYALDGSNEAWNTPITLVNSSVSSTSVGSGTTTTSDAPTPSTTLDSSSQLSPSSEISPSSTVTPSQSPLASSPSSIASSTSSTWSSLTDSTSASASFAPPSSSASFAPPSSSASSSAPTTTATAAQQNVTSVPETIDEISSTATALANIDTSSAVTSIAHTSSSASISTSVIQISATQGTSSSTDSGSTFFPSPSSESQQDPSSSPSSSSHNIASTTDLTPSVQTTSTFVGNSTLSRSTLTSTSAASALSPEVSHESTAAGVSSTTFQTSSRFSSKSSSDQAIATSVTSVSVSGLPPSQSVRAASHTKASSSASILPPSLNSRTTTTPHTTIVNFAPSSSVSKSTGKTTPKLTSISKTTSNTPVVIFTDSKGSTIGQFQPATTSRGTGAPEFNGSSSDVLIEEMQNQTTSSHHSLEPESSGKDRKPGVGGGHGVTSKDPVLIASTTSLGYGGASSHVHVSPVPSKTQSTGPSQLPGNEVLNVLSGSSISPTDSPGGSCKRNKKRLNTDGG</sequence>
<feature type="compositionally biased region" description="Low complexity" evidence="1">
    <location>
        <begin position="512"/>
        <end position="525"/>
    </location>
</feature>
<dbReference type="OrthoDB" id="2576623at2759"/>
<organism evidence="3 4">
    <name type="scientific">Naematelia encephala</name>
    <dbReference type="NCBI Taxonomy" id="71784"/>
    <lineage>
        <taxon>Eukaryota</taxon>
        <taxon>Fungi</taxon>
        <taxon>Dikarya</taxon>
        <taxon>Basidiomycota</taxon>
        <taxon>Agaricomycotina</taxon>
        <taxon>Tremellomycetes</taxon>
        <taxon>Tremellales</taxon>
        <taxon>Naemateliaceae</taxon>
        <taxon>Naematelia</taxon>
    </lineage>
</organism>
<comment type="caution">
    <text evidence="3">The sequence shown here is derived from an EMBL/GenBank/DDBJ whole genome shotgun (WGS) entry which is preliminary data.</text>
</comment>